<evidence type="ECO:0000259" key="5">
    <source>
        <dbReference type="Pfam" id="PF02896"/>
    </source>
</evidence>
<sequence length="296" mass="32366">MSLAQHDTIHPQLILGDALPAAIESSGNAQHLYVSLSDIILDSLFYHPSIEQHFANLTELEQGSLQSILDDKAVAEHFTSTIVDRVVAAVQKNHTTIRVCLSDADSYTYKALIGGSVETDEINPAMGVRGVSRFSSNQYAKAFSYECAVIKALRKQGLNIEIVVPFVRTLSDAATIIDRLAEQSLPRSLDGLKVLYSCDVPSAALLAERLMHYFDGVVINIDNLTQYTLGIDKENPELSHLFNPESEAVITLLDLASKAARHANKPILVVTQALASYPKLQEHLAESVQADVVVKM</sequence>
<evidence type="ECO:0000256" key="2">
    <source>
        <dbReference type="ARBA" id="ARBA00022723"/>
    </source>
</evidence>
<reference evidence="6 7" key="1">
    <citation type="submission" date="2017-08" db="EMBL/GenBank/DDBJ databases">
        <title>The Vibrio qinghaiensis sp.-Q67 is a luminous bacteria isolated firstly from Qinghai lake, Qinghai province, China, which has been proved to be very sensitive to detect environmental and food pollutants. Therefore, complete genome analysis of V. qinghaiensis sp.-Q67 highlights the potential application of this strain on detection of hazards in the contaminated environments.</title>
        <authorList>
            <person name="Gong L."/>
        </authorList>
    </citation>
    <scope>NUCLEOTIDE SEQUENCE [LARGE SCALE GENOMIC DNA]</scope>
    <source>
        <strain evidence="6 7">Q67</strain>
    </source>
</reference>
<name>A0A223MX95_9VIBR</name>
<dbReference type="Proteomes" id="UP000215148">
    <property type="component" value="Chromosome 1"/>
</dbReference>
<keyword evidence="2" id="KW-0479">Metal-binding</keyword>
<dbReference type="KEGG" id="vqi:CCZ37_06250"/>
<evidence type="ECO:0000313" key="6">
    <source>
        <dbReference type="EMBL" id="ASU22208.1"/>
    </source>
</evidence>
<evidence type="ECO:0000256" key="1">
    <source>
        <dbReference type="ARBA" id="ARBA00007837"/>
    </source>
</evidence>
<evidence type="ECO:0000256" key="4">
    <source>
        <dbReference type="ARBA" id="ARBA00022840"/>
    </source>
</evidence>
<dbReference type="PANTHER" id="PTHR43030">
    <property type="entry name" value="PHOSPHOENOLPYRUVATE SYNTHASE"/>
    <property type="match status" value="1"/>
</dbReference>
<dbReference type="SUPFAM" id="SSF51621">
    <property type="entry name" value="Phosphoenolpyruvate/pyruvate domain"/>
    <property type="match status" value="1"/>
</dbReference>
<organism evidence="6 7">
    <name type="scientific">Vibrio qinghaiensis</name>
    <dbReference type="NCBI Taxonomy" id="2025808"/>
    <lineage>
        <taxon>Bacteria</taxon>
        <taxon>Pseudomonadati</taxon>
        <taxon>Pseudomonadota</taxon>
        <taxon>Gammaproteobacteria</taxon>
        <taxon>Vibrionales</taxon>
        <taxon>Vibrionaceae</taxon>
        <taxon>Vibrio</taxon>
    </lineage>
</organism>
<keyword evidence="7" id="KW-1185">Reference proteome</keyword>
<evidence type="ECO:0000313" key="7">
    <source>
        <dbReference type="Proteomes" id="UP000215148"/>
    </source>
</evidence>
<feature type="domain" description="PEP-utilising enzyme C-terminal" evidence="5">
    <location>
        <begin position="82"/>
        <end position="282"/>
    </location>
</feature>
<dbReference type="RefSeq" id="WP_010319067.1">
    <property type="nucleotide sequence ID" value="NZ_CAWNHI010000001.1"/>
</dbReference>
<dbReference type="InterPro" id="IPR015813">
    <property type="entry name" value="Pyrv/PenolPyrv_kinase-like_dom"/>
</dbReference>
<dbReference type="EMBL" id="CP022741">
    <property type="protein sequence ID" value="ASU22208.1"/>
    <property type="molecule type" value="Genomic_DNA"/>
</dbReference>
<dbReference type="InterPro" id="IPR000121">
    <property type="entry name" value="PEP_util_C"/>
</dbReference>
<protein>
    <submittedName>
        <fullName evidence="6">Phosphoenolpyruvate synthase</fullName>
    </submittedName>
</protein>
<dbReference type="Pfam" id="PF02896">
    <property type="entry name" value="PEP-utilizers_C"/>
    <property type="match status" value="1"/>
</dbReference>
<dbReference type="GO" id="GO:0046872">
    <property type="term" value="F:metal ion binding"/>
    <property type="evidence" value="ECO:0007669"/>
    <property type="project" value="UniProtKB-KW"/>
</dbReference>
<dbReference type="GO" id="GO:0005524">
    <property type="term" value="F:ATP binding"/>
    <property type="evidence" value="ECO:0007669"/>
    <property type="project" value="UniProtKB-KW"/>
</dbReference>
<keyword evidence="4" id="KW-0067">ATP-binding</keyword>
<dbReference type="PANTHER" id="PTHR43030:SF1">
    <property type="entry name" value="PHOSPHOENOLPYRUVATE SYNTHASE"/>
    <property type="match status" value="1"/>
</dbReference>
<keyword evidence="6" id="KW-0670">Pyruvate</keyword>
<dbReference type="GO" id="GO:0008986">
    <property type="term" value="F:pyruvate, water dikinase activity"/>
    <property type="evidence" value="ECO:0007669"/>
    <property type="project" value="InterPro"/>
</dbReference>
<comment type="similarity">
    <text evidence="1">Belongs to the PEP-utilizing enzyme family.</text>
</comment>
<gene>
    <name evidence="6" type="ORF">CCZ37_06250</name>
</gene>
<evidence type="ECO:0000256" key="3">
    <source>
        <dbReference type="ARBA" id="ARBA00022741"/>
    </source>
</evidence>
<keyword evidence="3" id="KW-0547">Nucleotide-binding</keyword>
<proteinExistence type="inferred from homology"/>
<dbReference type="InterPro" id="IPR040442">
    <property type="entry name" value="Pyrv_kinase-like_dom_sf"/>
</dbReference>
<dbReference type="Gene3D" id="3.20.20.60">
    <property type="entry name" value="Phosphoenolpyruvate-binding domains"/>
    <property type="match status" value="1"/>
</dbReference>
<dbReference type="InterPro" id="IPR006319">
    <property type="entry name" value="PEP_synth"/>
</dbReference>
<accession>A0A223MX95</accession>
<dbReference type="AlphaFoldDB" id="A0A223MX95"/>